<evidence type="ECO:0000259" key="3">
    <source>
        <dbReference type="PROSITE" id="PS50157"/>
    </source>
</evidence>
<name>A0A9P3HHF3_9FUNG</name>
<comment type="caution">
    <text evidence="4">The sequence shown here is derived from an EMBL/GenBank/DDBJ whole genome shotgun (WGS) entry which is preliminary data.</text>
</comment>
<evidence type="ECO:0000313" key="5">
    <source>
        <dbReference type="Proteomes" id="UP000827284"/>
    </source>
</evidence>
<dbReference type="PROSITE" id="PS50157">
    <property type="entry name" value="ZINC_FINGER_C2H2_2"/>
    <property type="match status" value="1"/>
</dbReference>
<dbReference type="EMBL" id="BQFW01000012">
    <property type="protein sequence ID" value="GJJ76651.1"/>
    <property type="molecule type" value="Genomic_DNA"/>
</dbReference>
<evidence type="ECO:0000256" key="2">
    <source>
        <dbReference type="SAM" id="MobiDB-lite"/>
    </source>
</evidence>
<dbReference type="GO" id="GO:0008270">
    <property type="term" value="F:zinc ion binding"/>
    <property type="evidence" value="ECO:0007669"/>
    <property type="project" value="UniProtKB-KW"/>
</dbReference>
<feature type="region of interest" description="Disordered" evidence="2">
    <location>
        <begin position="1"/>
        <end position="37"/>
    </location>
</feature>
<keyword evidence="5" id="KW-1185">Reference proteome</keyword>
<dbReference type="AlphaFoldDB" id="A0A9P3HHF3"/>
<feature type="compositionally biased region" description="Basic and acidic residues" evidence="2">
    <location>
        <begin position="27"/>
        <end position="37"/>
    </location>
</feature>
<organism evidence="4 5">
    <name type="scientific">Entomortierella parvispora</name>
    <dbReference type="NCBI Taxonomy" id="205924"/>
    <lineage>
        <taxon>Eukaryota</taxon>
        <taxon>Fungi</taxon>
        <taxon>Fungi incertae sedis</taxon>
        <taxon>Mucoromycota</taxon>
        <taxon>Mortierellomycotina</taxon>
        <taxon>Mortierellomycetes</taxon>
        <taxon>Mortierellales</taxon>
        <taxon>Mortierellaceae</taxon>
        <taxon>Entomortierella</taxon>
    </lineage>
</organism>
<dbReference type="PROSITE" id="PS00028">
    <property type="entry name" value="ZINC_FINGER_C2H2_1"/>
    <property type="match status" value="1"/>
</dbReference>
<accession>A0A9P3HHF3</accession>
<evidence type="ECO:0000256" key="1">
    <source>
        <dbReference type="PROSITE-ProRule" id="PRU00042"/>
    </source>
</evidence>
<keyword evidence="1" id="KW-0863">Zinc-finger</keyword>
<dbReference type="Proteomes" id="UP000827284">
    <property type="component" value="Unassembled WGS sequence"/>
</dbReference>
<sequence>MALPPEGDTRATLIPTGRKRQKMSEGASKDSSKDSCSKRGVERFSCDLYACPATFLSEARLANHKTNKHTDVVITLSDPDGDQRSASALAVMRRVQGRMVYMMRCTHCHEFLSSRTVFAGTHIQYDSEKRCKQFSKIPFLRDSSISTTEGTPSGHSGVDKNKEIGEADEHFEPDEGTGSCTRENSQCSCPNYTYCDFPEDAIHMLLMARLGFVSLGCTSADGTKFVMYIQHKDIHHMKSMINGTCAETPHHCAQISLVGLEDCIRTAIVSERDRALRA</sequence>
<evidence type="ECO:0000313" key="4">
    <source>
        <dbReference type="EMBL" id="GJJ76651.1"/>
    </source>
</evidence>
<keyword evidence="1" id="KW-0862">Zinc</keyword>
<reference evidence="4" key="2">
    <citation type="journal article" date="2022" name="Microbiol. Resour. Announc.">
        <title>Whole-Genome Sequence of Entomortierella parvispora E1425, a Mucoromycotan Fungus Associated with Burkholderiaceae-Related Endosymbiotic Bacteria.</title>
        <authorList>
            <person name="Herlambang A."/>
            <person name="Guo Y."/>
            <person name="Takashima Y."/>
            <person name="Narisawa K."/>
            <person name="Ohta H."/>
            <person name="Nishizawa T."/>
        </authorList>
    </citation>
    <scope>NUCLEOTIDE SEQUENCE</scope>
    <source>
        <strain evidence="4">E1425</strain>
    </source>
</reference>
<keyword evidence="1" id="KW-0479">Metal-binding</keyword>
<reference evidence="4" key="1">
    <citation type="submission" date="2021-11" db="EMBL/GenBank/DDBJ databases">
        <authorList>
            <person name="Herlambang A."/>
            <person name="Guo Y."/>
            <person name="Takashima Y."/>
            <person name="Nishizawa T."/>
        </authorList>
    </citation>
    <scope>NUCLEOTIDE SEQUENCE</scope>
    <source>
        <strain evidence="4">E1425</strain>
    </source>
</reference>
<proteinExistence type="predicted"/>
<protein>
    <recommendedName>
        <fullName evidence="3">C2H2-type domain-containing protein</fullName>
    </recommendedName>
</protein>
<gene>
    <name evidence="4" type="ORF">EMPS_09010</name>
</gene>
<dbReference type="InterPro" id="IPR013087">
    <property type="entry name" value="Znf_C2H2_type"/>
</dbReference>
<feature type="domain" description="C2H2-type" evidence="3">
    <location>
        <begin position="44"/>
        <end position="70"/>
    </location>
</feature>